<dbReference type="NCBIfam" id="TIGR03296">
    <property type="entry name" value="M6dom_TIGR03296"/>
    <property type="match status" value="1"/>
</dbReference>
<protein>
    <submittedName>
        <fullName evidence="14">Protease</fullName>
    </submittedName>
</protein>
<dbReference type="Pfam" id="PF05547">
    <property type="entry name" value="Peptidase_M6"/>
    <property type="match status" value="1"/>
</dbReference>
<evidence type="ECO:0000256" key="1">
    <source>
        <dbReference type="ARBA" id="ARBA00001947"/>
    </source>
</evidence>
<dbReference type="Pfam" id="PF20773">
    <property type="entry name" value="InhA-like_MAM"/>
    <property type="match status" value="1"/>
</dbReference>
<evidence type="ECO:0000256" key="11">
    <source>
        <dbReference type="SAM" id="SignalP"/>
    </source>
</evidence>
<evidence type="ECO:0000313" key="14">
    <source>
        <dbReference type="EMBL" id="GIF82440.1"/>
    </source>
</evidence>
<keyword evidence="9" id="KW-0482">Metalloprotease</keyword>
<feature type="chain" id="PRO_5039146859" evidence="11">
    <location>
        <begin position="30"/>
        <end position="773"/>
    </location>
</feature>
<keyword evidence="3" id="KW-0964">Secreted</keyword>
<dbReference type="GO" id="GO:0008237">
    <property type="term" value="F:metallopeptidase activity"/>
    <property type="evidence" value="ECO:0007669"/>
    <property type="project" value="UniProtKB-KW"/>
</dbReference>
<name>A0A8J3JP69_9ACTN</name>
<comment type="caution">
    <text evidence="14">The sequence shown here is derived from an EMBL/GenBank/DDBJ whole genome shotgun (WGS) entry which is preliminary data.</text>
</comment>
<dbReference type="GO" id="GO:0006508">
    <property type="term" value="P:proteolysis"/>
    <property type="evidence" value="ECO:0007669"/>
    <property type="project" value="UniProtKB-KW"/>
</dbReference>
<dbReference type="AlphaFoldDB" id="A0A8J3JP69"/>
<gene>
    <name evidence="14" type="ORF">Cba03nite_37890</name>
</gene>
<evidence type="ECO:0000256" key="6">
    <source>
        <dbReference type="ARBA" id="ARBA00022729"/>
    </source>
</evidence>
<evidence type="ECO:0000313" key="15">
    <source>
        <dbReference type="Proteomes" id="UP000601223"/>
    </source>
</evidence>
<evidence type="ECO:0000256" key="5">
    <source>
        <dbReference type="ARBA" id="ARBA00022723"/>
    </source>
</evidence>
<sequence length="773" mass="84016">MRIRKIGGTAAGITAALVAASLTGAPANGAPAQADTPKEPSRASRQDNLYNPLEASRQEAVKQAIADVVSGRAKAVQRNGSEVVQIGKNRWAELKKKADKVDPIFTILVEFGDQVGPDGTGGTPGPRYNQIPEPNRTLDNSTYWASDFNRDHYLKMINGPGESMADFYYKQSGGKYSVKGDVSEWVKLPYNEARYGYNWDEAEENPQNLDDTDTYWPFIEDTATAWYNSQLAAGKTPAQIKTYLAQFDIWDRYDHDGDGNFNEPDGYIDHFQAIHAGEGEEAGGGAQGADAIWSHRWAVNLDQVGETGPAGNLRGGTPIGDSGLWIGDYTTEPENGGLGVFTHEYGHDLGLPDLYDTAGGDNSTAFWTLMSGGSWMSHDANSIGTSPTYMGPWEKLFLGWLDYTVVGNGKTKLVSLGSAATPEGLPQAVLVPLPTQTVTTDYNKPHSGAFEWWSGSADDLNNTLTRDIDLTGATTAALTTQIWYEIEEGYDFFYGEASVNGGTTWTRVPGKAADGTVTDRLDGSSGEEWTSREYDLSAFAGQNIKFRFRYQSDGGVALKGAFLDDIAIVKDGAVAETDDVEAGTGAWTSSGFTRFGGSTSVQSEHFYLAEYRTYTGYDKSLKTGPYNFGFGNTKPDWVEKFPYQDGLLVWYVNYAFGDNNTSAHHGGGLALPVDARPTPIVFQDGVRLGNRRQPFDATFGLQKTDAVTFHRNGVPLTVASQPAIPTFDDSDPNRYWSAANPWNSVKVAGDGVKISVWLELTGALPVMLLQVKN</sequence>
<proteinExistence type="predicted"/>
<evidence type="ECO:0000256" key="7">
    <source>
        <dbReference type="ARBA" id="ARBA00022801"/>
    </source>
</evidence>
<evidence type="ECO:0000256" key="9">
    <source>
        <dbReference type="ARBA" id="ARBA00023049"/>
    </source>
</evidence>
<keyword evidence="7" id="KW-0378">Hydrolase</keyword>
<dbReference type="InterPro" id="IPR048665">
    <property type="entry name" value="InhA-like_VEG"/>
</dbReference>
<keyword evidence="4 14" id="KW-0645">Protease</keyword>
<comment type="subcellular location">
    <subcellularLocation>
        <location evidence="2">Secreted</location>
    </subcellularLocation>
</comment>
<evidence type="ECO:0000256" key="2">
    <source>
        <dbReference type="ARBA" id="ARBA00004613"/>
    </source>
</evidence>
<dbReference type="PANTHER" id="PTHR13062:SF12">
    <property type="entry name" value="ALPHA-2-MACROGLOBULIN DOMAIN-CONTAINING PROTEIN"/>
    <property type="match status" value="1"/>
</dbReference>
<keyword evidence="6 11" id="KW-0732">Signal</keyword>
<feature type="signal peptide" evidence="11">
    <location>
        <begin position="1"/>
        <end position="29"/>
    </location>
</feature>
<dbReference type="InterPro" id="IPR012300">
    <property type="entry name" value="Pept_M6_InhA"/>
</dbReference>
<feature type="region of interest" description="Disordered" evidence="10">
    <location>
        <begin position="116"/>
        <end position="135"/>
    </location>
</feature>
<keyword evidence="8" id="KW-0862">Zinc</keyword>
<dbReference type="PANTHER" id="PTHR13062">
    <property type="entry name" value="COLLAGENASE"/>
    <property type="match status" value="1"/>
</dbReference>
<feature type="domain" description="Immune inhibitor A-like metallopeptidase VEG" evidence="13">
    <location>
        <begin position="603"/>
        <end position="756"/>
    </location>
</feature>
<evidence type="ECO:0000256" key="10">
    <source>
        <dbReference type="SAM" id="MobiDB-lite"/>
    </source>
</evidence>
<dbReference type="RefSeq" id="WP_203747674.1">
    <property type="nucleotide sequence ID" value="NZ_BONF01000020.1"/>
</dbReference>
<keyword evidence="5" id="KW-0479">Metal-binding</keyword>
<evidence type="ECO:0000256" key="3">
    <source>
        <dbReference type="ARBA" id="ARBA00022525"/>
    </source>
</evidence>
<dbReference type="Pfam" id="PF20774">
    <property type="entry name" value="InhA-like_VEG"/>
    <property type="match status" value="1"/>
</dbReference>
<dbReference type="Proteomes" id="UP000601223">
    <property type="component" value="Unassembled WGS sequence"/>
</dbReference>
<dbReference type="GO" id="GO:0005576">
    <property type="term" value="C:extracellular region"/>
    <property type="evidence" value="ECO:0007669"/>
    <property type="project" value="UniProtKB-SubCell"/>
</dbReference>
<comment type="cofactor">
    <cofactor evidence="1">
        <name>Zn(2+)</name>
        <dbReference type="ChEBI" id="CHEBI:29105"/>
    </cofactor>
</comment>
<evidence type="ECO:0000259" key="13">
    <source>
        <dbReference type="Pfam" id="PF20774"/>
    </source>
</evidence>
<dbReference type="PIRSF" id="PIRSF007519">
    <property type="entry name" value="Protease_InhA"/>
    <property type="match status" value="1"/>
</dbReference>
<evidence type="ECO:0000256" key="4">
    <source>
        <dbReference type="ARBA" id="ARBA00022670"/>
    </source>
</evidence>
<keyword evidence="15" id="KW-1185">Reference proteome</keyword>
<feature type="domain" description="Peptidase M6-like" evidence="12">
    <location>
        <begin position="97"/>
        <end position="399"/>
    </location>
</feature>
<reference evidence="14 15" key="1">
    <citation type="submission" date="2021-01" db="EMBL/GenBank/DDBJ databases">
        <title>Whole genome shotgun sequence of Catellatospora bangladeshensis NBRC 107357.</title>
        <authorList>
            <person name="Komaki H."/>
            <person name="Tamura T."/>
        </authorList>
    </citation>
    <scope>NUCLEOTIDE SEQUENCE [LARGE SCALE GENOMIC DNA]</scope>
    <source>
        <strain evidence="14 15">NBRC 107357</strain>
    </source>
</reference>
<organism evidence="14 15">
    <name type="scientific">Catellatospora bangladeshensis</name>
    <dbReference type="NCBI Taxonomy" id="310355"/>
    <lineage>
        <taxon>Bacteria</taxon>
        <taxon>Bacillati</taxon>
        <taxon>Actinomycetota</taxon>
        <taxon>Actinomycetes</taxon>
        <taxon>Micromonosporales</taxon>
        <taxon>Micromonosporaceae</taxon>
        <taxon>Catellatospora</taxon>
    </lineage>
</organism>
<dbReference type="SUPFAM" id="SSF55486">
    <property type="entry name" value="Metalloproteases ('zincins'), catalytic domain"/>
    <property type="match status" value="1"/>
</dbReference>
<dbReference type="InterPro" id="IPR008757">
    <property type="entry name" value="Peptidase_M6-like_domain"/>
</dbReference>
<dbReference type="Gene3D" id="2.60.120.260">
    <property type="entry name" value="Galactose-binding domain-like"/>
    <property type="match status" value="1"/>
</dbReference>
<accession>A0A8J3JP69</accession>
<evidence type="ECO:0000256" key="8">
    <source>
        <dbReference type="ARBA" id="ARBA00022833"/>
    </source>
</evidence>
<dbReference type="EMBL" id="BONF01000020">
    <property type="protein sequence ID" value="GIF82440.1"/>
    <property type="molecule type" value="Genomic_DNA"/>
</dbReference>
<dbReference type="GO" id="GO:0046872">
    <property type="term" value="F:metal ion binding"/>
    <property type="evidence" value="ECO:0007669"/>
    <property type="project" value="UniProtKB-KW"/>
</dbReference>
<evidence type="ECO:0000259" key="12">
    <source>
        <dbReference type="Pfam" id="PF05547"/>
    </source>
</evidence>